<protein>
    <recommendedName>
        <fullName evidence="2">MutL C-terminal dimerisation domain-containing protein</fullName>
    </recommendedName>
</protein>
<evidence type="ECO:0000256" key="1">
    <source>
        <dbReference type="SAM" id="MobiDB-lite"/>
    </source>
</evidence>
<dbReference type="PANTHER" id="PTHR10073:SF12">
    <property type="entry name" value="DNA MISMATCH REPAIR PROTEIN MLH1"/>
    <property type="match status" value="1"/>
</dbReference>
<dbReference type="GO" id="GO:0032300">
    <property type="term" value="C:mismatch repair complex"/>
    <property type="evidence" value="ECO:0007669"/>
    <property type="project" value="InterPro"/>
</dbReference>
<dbReference type="PANTHER" id="PTHR10073">
    <property type="entry name" value="DNA MISMATCH REPAIR PROTEIN MLH, PMS, MUTL"/>
    <property type="match status" value="1"/>
</dbReference>
<accession>A0A2K2FMN4</accession>
<dbReference type="InterPro" id="IPR038973">
    <property type="entry name" value="MutL/Mlh/Pms-like"/>
</dbReference>
<dbReference type="Pfam" id="PF08676">
    <property type="entry name" value="MutL_C"/>
    <property type="match status" value="1"/>
</dbReference>
<dbReference type="SMART" id="SM00853">
    <property type="entry name" value="MutL_C"/>
    <property type="match status" value="1"/>
</dbReference>
<dbReference type="GO" id="GO:0005524">
    <property type="term" value="F:ATP binding"/>
    <property type="evidence" value="ECO:0007669"/>
    <property type="project" value="InterPro"/>
</dbReference>
<feature type="domain" description="MutL C-terminal dimerisation" evidence="2">
    <location>
        <begin position="247"/>
        <end position="389"/>
    </location>
</feature>
<evidence type="ECO:0000259" key="2">
    <source>
        <dbReference type="SMART" id="SM00853"/>
    </source>
</evidence>
<dbReference type="EMBL" id="NIOJ01000014">
    <property type="protein sequence ID" value="PNU00048.1"/>
    <property type="molecule type" value="Genomic_DNA"/>
</dbReference>
<name>A0A2K2FMN4_9CLOT</name>
<comment type="caution">
    <text evidence="3">The sequence shown here is derived from an EMBL/GenBank/DDBJ whole genome shotgun (WGS) entry which is preliminary data.</text>
</comment>
<dbReference type="KEGG" id="cthd:CDO33_08980"/>
<dbReference type="InterPro" id="IPR042121">
    <property type="entry name" value="MutL_C_regsub"/>
</dbReference>
<proteinExistence type="predicted"/>
<reference evidence="3 4" key="1">
    <citation type="submission" date="2017-06" db="EMBL/GenBank/DDBJ databases">
        <title>Investigating the central metabolism of Clostridium thermosuccinogenes.</title>
        <authorList>
            <person name="Koendjbiharie J.G."/>
            <person name="van Kranenburg R."/>
        </authorList>
    </citation>
    <scope>NUCLEOTIDE SEQUENCE [LARGE SCALE GENOMIC DNA]</scope>
    <source>
        <strain evidence="3 4">DSM 5806</strain>
    </source>
</reference>
<dbReference type="InterPro" id="IPR042120">
    <property type="entry name" value="MutL_C_dimsub"/>
</dbReference>
<dbReference type="InterPro" id="IPR014790">
    <property type="entry name" value="MutL_C"/>
</dbReference>
<evidence type="ECO:0000313" key="4">
    <source>
        <dbReference type="Proteomes" id="UP000236151"/>
    </source>
</evidence>
<dbReference type="Gene3D" id="3.30.1370.100">
    <property type="entry name" value="MutL, C-terminal domain, regulatory subdomain"/>
    <property type="match status" value="1"/>
</dbReference>
<gene>
    <name evidence="3" type="ORF">CDQ84_07280</name>
</gene>
<dbReference type="InterPro" id="IPR037198">
    <property type="entry name" value="MutL_C_sf"/>
</dbReference>
<dbReference type="SUPFAM" id="SSF118116">
    <property type="entry name" value="DNA mismatch repair protein MutL"/>
    <property type="match status" value="1"/>
</dbReference>
<keyword evidence="4" id="KW-1185">Reference proteome</keyword>
<sequence length="433" mass="48498">MESPGEKYNFPSKAEEEIDEREITDCKDETTKIDAREVTAFKDGADKSDGRDITAYKVEADKPDVRDITAYKDEADKSNVGDITAYKSEADKSNVGDITAYKGEADKSNVGDITAYKGEAGESGTRDVSAFKGETERFNARGITAYEREAQKIDINEFTASEAGSIKHGAVESVPSATGEDEFEEDLTLTNETGIGKAKAGYEEKASLAIDEDVKFQSSDAETFREVSSRYGEKTPEAEMSLSECTLVGQAFSTYIILQHKDELMLIDQHAAHERITYEAMKKKFMDNESLSQELLAPIVIEVTNQELKLLQEEREFFNKLGFIYEDFGNNSIILRSVPFACIDEPVKSVFLDVVDSVTKAGKDNYRKIADDAIYTMACKAAVKANKRLDEMEIRKILEDLDKLENPYTCPHGRPTIVRLTKYELEKMFKRIV</sequence>
<feature type="region of interest" description="Disordered" evidence="1">
    <location>
        <begin position="1"/>
        <end position="20"/>
    </location>
</feature>
<dbReference type="OrthoDB" id="9763467at2"/>
<dbReference type="GO" id="GO:0140664">
    <property type="term" value="F:ATP-dependent DNA damage sensor activity"/>
    <property type="evidence" value="ECO:0007669"/>
    <property type="project" value="InterPro"/>
</dbReference>
<dbReference type="Proteomes" id="UP000236151">
    <property type="component" value="Unassembled WGS sequence"/>
</dbReference>
<dbReference type="GO" id="GO:0006298">
    <property type="term" value="P:mismatch repair"/>
    <property type="evidence" value="ECO:0007669"/>
    <property type="project" value="InterPro"/>
</dbReference>
<dbReference type="GO" id="GO:0016887">
    <property type="term" value="F:ATP hydrolysis activity"/>
    <property type="evidence" value="ECO:0007669"/>
    <property type="project" value="InterPro"/>
</dbReference>
<organism evidence="3 4">
    <name type="scientific">Clostridium thermosuccinogenes</name>
    <dbReference type="NCBI Taxonomy" id="84032"/>
    <lineage>
        <taxon>Bacteria</taxon>
        <taxon>Bacillati</taxon>
        <taxon>Bacillota</taxon>
        <taxon>Clostridia</taxon>
        <taxon>Eubacteriales</taxon>
        <taxon>Clostridiaceae</taxon>
        <taxon>Clostridium</taxon>
    </lineage>
</organism>
<evidence type="ECO:0000313" key="3">
    <source>
        <dbReference type="EMBL" id="PNU00048.1"/>
    </source>
</evidence>
<dbReference type="Gene3D" id="3.30.1540.20">
    <property type="entry name" value="MutL, C-terminal domain, dimerisation subdomain"/>
    <property type="match status" value="1"/>
</dbReference>
<dbReference type="AlphaFoldDB" id="A0A2K2FMN4"/>